<evidence type="ECO:0000313" key="5">
    <source>
        <dbReference type="Proteomes" id="UP001417504"/>
    </source>
</evidence>
<keyword evidence="1" id="KW-0446">Lipid-binding</keyword>
<dbReference type="PANTHER" id="PTHR33076">
    <property type="entry name" value="NON-SPECIFIC LIPID-TRANSFER PROTEIN 2-RELATED"/>
    <property type="match status" value="1"/>
</dbReference>
<organism evidence="4 5">
    <name type="scientific">Stephania japonica</name>
    <dbReference type="NCBI Taxonomy" id="461633"/>
    <lineage>
        <taxon>Eukaryota</taxon>
        <taxon>Viridiplantae</taxon>
        <taxon>Streptophyta</taxon>
        <taxon>Embryophyta</taxon>
        <taxon>Tracheophyta</taxon>
        <taxon>Spermatophyta</taxon>
        <taxon>Magnoliopsida</taxon>
        <taxon>Ranunculales</taxon>
        <taxon>Menispermaceae</taxon>
        <taxon>Menispermoideae</taxon>
        <taxon>Cissampelideae</taxon>
        <taxon>Stephania</taxon>
    </lineage>
</organism>
<dbReference type="InterPro" id="IPR036312">
    <property type="entry name" value="Bifun_inhib/LTP/seed_sf"/>
</dbReference>
<feature type="domain" description="Bifunctional inhibitor/plant lipid transfer protein/seed storage helical" evidence="3">
    <location>
        <begin position="30"/>
        <end position="114"/>
    </location>
</feature>
<keyword evidence="2" id="KW-0732">Signal</keyword>
<feature type="chain" id="PRO_5042931344" description="Non-specific lipid-transfer protein" evidence="2">
    <location>
        <begin position="27"/>
        <end position="118"/>
    </location>
</feature>
<name>A0AAP0IZF9_9MAGN</name>
<dbReference type="InterPro" id="IPR016140">
    <property type="entry name" value="Bifunc_inhib/LTP/seed_store"/>
</dbReference>
<reference evidence="4 5" key="1">
    <citation type="submission" date="2024-01" db="EMBL/GenBank/DDBJ databases">
        <title>Genome assemblies of Stephania.</title>
        <authorList>
            <person name="Yang L."/>
        </authorList>
    </citation>
    <scope>NUCLEOTIDE SEQUENCE [LARGE SCALE GENOMIC DNA]</scope>
    <source>
        <strain evidence="4">QJT</strain>
        <tissue evidence="4">Leaf</tissue>
    </source>
</reference>
<evidence type="ECO:0000259" key="3">
    <source>
        <dbReference type="SMART" id="SM00499"/>
    </source>
</evidence>
<dbReference type="SUPFAM" id="SSF47699">
    <property type="entry name" value="Bifunctional inhibitor/lipid-transfer protein/seed storage 2S albumin"/>
    <property type="match status" value="1"/>
</dbReference>
<feature type="signal peptide" evidence="2">
    <location>
        <begin position="1"/>
        <end position="26"/>
    </location>
</feature>
<dbReference type="SMART" id="SM00499">
    <property type="entry name" value="AAI"/>
    <property type="match status" value="1"/>
</dbReference>
<accession>A0AAP0IZF9</accession>
<comment type="caution">
    <text evidence="4">The sequence shown here is derived from an EMBL/GenBank/DDBJ whole genome shotgun (WGS) entry which is preliminary data.</text>
</comment>
<dbReference type="EMBL" id="JBBNAE010000005">
    <property type="protein sequence ID" value="KAK9124722.1"/>
    <property type="molecule type" value="Genomic_DNA"/>
</dbReference>
<dbReference type="GO" id="GO:0008289">
    <property type="term" value="F:lipid binding"/>
    <property type="evidence" value="ECO:0007669"/>
    <property type="project" value="UniProtKB-KW"/>
</dbReference>
<keyword evidence="1" id="KW-0813">Transport</keyword>
<dbReference type="GO" id="GO:0006869">
    <property type="term" value="P:lipid transport"/>
    <property type="evidence" value="ECO:0007669"/>
    <property type="project" value="InterPro"/>
</dbReference>
<evidence type="ECO:0000256" key="2">
    <source>
        <dbReference type="SAM" id="SignalP"/>
    </source>
</evidence>
<dbReference type="CDD" id="cd01960">
    <property type="entry name" value="nsLTP1"/>
    <property type="match status" value="1"/>
</dbReference>
<dbReference type="InterPro" id="IPR000528">
    <property type="entry name" value="Plant_nsLTP"/>
</dbReference>
<evidence type="ECO:0000256" key="1">
    <source>
        <dbReference type="RuleBase" id="RU000628"/>
    </source>
</evidence>
<dbReference type="AlphaFoldDB" id="A0AAP0IZF9"/>
<keyword evidence="5" id="KW-1185">Reference proteome</keyword>
<gene>
    <name evidence="4" type="ORF">Sjap_014324</name>
</gene>
<dbReference type="Gene3D" id="1.10.110.10">
    <property type="entry name" value="Plant lipid-transfer and hydrophobic proteins"/>
    <property type="match status" value="1"/>
</dbReference>
<protein>
    <recommendedName>
        <fullName evidence="1">Non-specific lipid-transfer protein</fullName>
    </recommendedName>
</protein>
<dbReference type="Proteomes" id="UP001417504">
    <property type="component" value="Unassembled WGS sequence"/>
</dbReference>
<dbReference type="Pfam" id="PF00234">
    <property type="entry name" value="Tryp_alpha_amyl"/>
    <property type="match status" value="1"/>
</dbReference>
<evidence type="ECO:0000313" key="4">
    <source>
        <dbReference type="EMBL" id="KAK9124722.1"/>
    </source>
</evidence>
<proteinExistence type="inferred from homology"/>
<comment type="similarity">
    <text evidence="1">Belongs to the plant LTP family.</text>
</comment>
<comment type="function">
    <text evidence="1">Plant non-specific lipid-transfer proteins transfer phospholipids as well as galactolipids across membranes. May play a role in wax or cutin deposition in the cell walls of expanding epidermal cells and certain secretory tissues.</text>
</comment>
<dbReference type="PRINTS" id="PR00382">
    <property type="entry name" value="LIPIDTRNSFER"/>
</dbReference>
<sequence length="118" mass="11862">MAGSVVLKLTSAVVATVVLLAPAAEAAVTCGQVVSALTPCLNYLRNGGNVPQPCCSGVQSLFRAATNTADRQAACKCIKQAAAGVSGINPANAAALPVKCSISLPYPISPNVDCDKYV</sequence>